<feature type="transmembrane region" description="Helical" evidence="10">
    <location>
        <begin position="16"/>
        <end position="39"/>
    </location>
</feature>
<comment type="caution">
    <text evidence="11">The sequence shown here is derived from an EMBL/GenBank/DDBJ whole genome shotgun (WGS) entry which is preliminary data.</text>
</comment>
<dbReference type="PANTHER" id="PTHR32024">
    <property type="entry name" value="TRK SYSTEM POTASSIUM UPTAKE PROTEIN TRKG-RELATED"/>
    <property type="match status" value="1"/>
</dbReference>
<feature type="transmembrane region" description="Helical" evidence="10">
    <location>
        <begin position="135"/>
        <end position="156"/>
    </location>
</feature>
<keyword evidence="5 10" id="KW-0812">Transmembrane</keyword>
<feature type="transmembrane region" description="Helical" evidence="10">
    <location>
        <begin position="413"/>
        <end position="436"/>
    </location>
</feature>
<evidence type="ECO:0000256" key="3">
    <source>
        <dbReference type="ARBA" id="ARBA00022475"/>
    </source>
</evidence>
<feature type="transmembrane region" description="Helical" evidence="10">
    <location>
        <begin position="84"/>
        <end position="108"/>
    </location>
</feature>
<evidence type="ECO:0000256" key="10">
    <source>
        <dbReference type="SAM" id="Phobius"/>
    </source>
</evidence>
<feature type="transmembrane region" description="Helical" evidence="10">
    <location>
        <begin position="356"/>
        <end position="377"/>
    </location>
</feature>
<proteinExistence type="predicted"/>
<keyword evidence="4" id="KW-0633">Potassium transport</keyword>
<dbReference type="GO" id="GO:0015379">
    <property type="term" value="F:potassium:chloride symporter activity"/>
    <property type="evidence" value="ECO:0007669"/>
    <property type="project" value="InterPro"/>
</dbReference>
<gene>
    <name evidence="11" type="ORF">DNH61_13795</name>
</gene>
<feature type="transmembrane region" description="Helical" evidence="10">
    <location>
        <begin position="168"/>
        <end position="187"/>
    </location>
</feature>
<keyword evidence="3" id="KW-1003">Cell membrane</keyword>
<evidence type="ECO:0000256" key="9">
    <source>
        <dbReference type="ARBA" id="ARBA00023136"/>
    </source>
</evidence>
<keyword evidence="8" id="KW-0406">Ion transport</keyword>
<evidence type="ECO:0000313" key="12">
    <source>
        <dbReference type="Proteomes" id="UP000249522"/>
    </source>
</evidence>
<dbReference type="PANTHER" id="PTHR32024:SF1">
    <property type="entry name" value="KTR SYSTEM POTASSIUM UPTAKE PROTEIN B"/>
    <property type="match status" value="1"/>
</dbReference>
<feature type="transmembrane region" description="Helical" evidence="10">
    <location>
        <begin position="292"/>
        <end position="311"/>
    </location>
</feature>
<evidence type="ECO:0000256" key="7">
    <source>
        <dbReference type="ARBA" id="ARBA00022989"/>
    </source>
</evidence>
<feature type="transmembrane region" description="Helical" evidence="10">
    <location>
        <begin position="234"/>
        <end position="253"/>
    </location>
</feature>
<dbReference type="Proteomes" id="UP000249522">
    <property type="component" value="Unassembled WGS sequence"/>
</dbReference>
<dbReference type="RefSeq" id="WP_111147223.1">
    <property type="nucleotide sequence ID" value="NZ_QKRB01000044.1"/>
</dbReference>
<evidence type="ECO:0000256" key="6">
    <source>
        <dbReference type="ARBA" id="ARBA00022958"/>
    </source>
</evidence>
<sequence length="455" mass="49570">MSSDTIIEKQKKQRKLLLTAPQIILFGFAFFIVLGAVLLDLPIASASGESVGFLDALFTSTSAVCVTGLVVFDTAGTFSLFGELVIMILIQIGGLGFMTFGVLFAVLIGKRIGLKERLLLQQSTGAISFQGVVRLSLGIFLTALIIEVIGAALLAVRWSQDMDWMRAIYFGVFHSISSFNNAGFGLWSDSLMRYVGDPLVNIVIVGLFVVGGIGFTVILDIYNKRKWRNLTLHTRIVLIMSLILSAAGFLFIYCVELFNPATFGALSRSEQLWAGFFQGLVPRTAGFNTLDIAAMMTASQFFMILLMFIGASSGSTGGGIKTNTFAVLMLTVWMIIRGKEDLHLLKRRIAHEIILRALAVIIISMAVVLTSTLLLSITEHTLQKDFLELLFEATSAFATVGMSMGLTPELSPAGKVIIIATMFIGRLGPLTLAFALTRNTKAVKYRYPEEKVLIG</sequence>
<reference evidence="11 12" key="1">
    <citation type="submission" date="2018-06" db="EMBL/GenBank/DDBJ databases">
        <title>Paenibacillus imtechensis sp. nov.</title>
        <authorList>
            <person name="Pinnaka A.K."/>
            <person name="Singh H."/>
            <person name="Kaur M."/>
        </authorList>
    </citation>
    <scope>NUCLEOTIDE SEQUENCE [LARGE SCALE GENOMIC DNA]</scope>
    <source>
        <strain evidence="11 12">SMB1</strain>
    </source>
</reference>
<keyword evidence="7 10" id="KW-1133">Transmembrane helix</keyword>
<keyword evidence="12" id="KW-1185">Reference proteome</keyword>
<evidence type="ECO:0000256" key="4">
    <source>
        <dbReference type="ARBA" id="ARBA00022538"/>
    </source>
</evidence>
<evidence type="ECO:0000256" key="5">
    <source>
        <dbReference type="ARBA" id="ARBA00022692"/>
    </source>
</evidence>
<keyword evidence="9 10" id="KW-0472">Membrane</keyword>
<evidence type="ECO:0000313" key="11">
    <source>
        <dbReference type="EMBL" id="PZD95593.1"/>
    </source>
</evidence>
<dbReference type="Pfam" id="PF02386">
    <property type="entry name" value="TrkH"/>
    <property type="match status" value="1"/>
</dbReference>
<dbReference type="InterPro" id="IPR003445">
    <property type="entry name" value="Cat_transpt"/>
</dbReference>
<dbReference type="InterPro" id="IPR004772">
    <property type="entry name" value="TrkH"/>
</dbReference>
<keyword evidence="6" id="KW-0630">Potassium</keyword>
<feature type="transmembrane region" description="Helical" evidence="10">
    <location>
        <begin position="389"/>
        <end position="407"/>
    </location>
</feature>
<keyword evidence="2" id="KW-0813">Transport</keyword>
<organism evidence="11 12">
    <name type="scientific">Paenibacillus sambharensis</name>
    <dbReference type="NCBI Taxonomy" id="1803190"/>
    <lineage>
        <taxon>Bacteria</taxon>
        <taxon>Bacillati</taxon>
        <taxon>Bacillota</taxon>
        <taxon>Bacilli</taxon>
        <taxon>Bacillales</taxon>
        <taxon>Paenibacillaceae</taxon>
        <taxon>Paenibacillus</taxon>
    </lineage>
</organism>
<evidence type="ECO:0000256" key="8">
    <source>
        <dbReference type="ARBA" id="ARBA00023065"/>
    </source>
</evidence>
<dbReference type="GO" id="GO:0005886">
    <property type="term" value="C:plasma membrane"/>
    <property type="evidence" value="ECO:0007669"/>
    <property type="project" value="UniProtKB-SubCell"/>
</dbReference>
<feature type="transmembrane region" description="Helical" evidence="10">
    <location>
        <begin position="199"/>
        <end position="222"/>
    </location>
</feature>
<evidence type="ECO:0000256" key="2">
    <source>
        <dbReference type="ARBA" id="ARBA00022448"/>
    </source>
</evidence>
<dbReference type="OrthoDB" id="9810952at2"/>
<evidence type="ECO:0000256" key="1">
    <source>
        <dbReference type="ARBA" id="ARBA00004651"/>
    </source>
</evidence>
<feature type="transmembrane region" description="Helical" evidence="10">
    <location>
        <begin position="318"/>
        <end position="336"/>
    </location>
</feature>
<comment type="subcellular location">
    <subcellularLocation>
        <location evidence="1">Cell membrane</location>
        <topology evidence="1">Multi-pass membrane protein</topology>
    </subcellularLocation>
</comment>
<feature type="transmembrane region" description="Helical" evidence="10">
    <location>
        <begin position="51"/>
        <end position="72"/>
    </location>
</feature>
<accession>A0A2W1L9L3</accession>
<dbReference type="EMBL" id="QKRB01000044">
    <property type="protein sequence ID" value="PZD95593.1"/>
    <property type="molecule type" value="Genomic_DNA"/>
</dbReference>
<dbReference type="NCBIfam" id="TIGR00933">
    <property type="entry name" value="2a38"/>
    <property type="match status" value="1"/>
</dbReference>
<name>A0A2W1L9L3_9BACL</name>
<dbReference type="AlphaFoldDB" id="A0A2W1L9L3"/>
<protein>
    <submittedName>
        <fullName evidence="11">Ktr system potassium transporter B</fullName>
    </submittedName>
</protein>